<dbReference type="GO" id="GO:0005886">
    <property type="term" value="C:plasma membrane"/>
    <property type="evidence" value="ECO:0007669"/>
    <property type="project" value="TreeGrafter"/>
</dbReference>
<dbReference type="PROSITE" id="PS00107">
    <property type="entry name" value="PROTEIN_KINASE_ATP"/>
    <property type="match status" value="1"/>
</dbReference>
<dbReference type="SMART" id="SM00409">
    <property type="entry name" value="IG"/>
    <property type="match status" value="3"/>
</dbReference>
<dbReference type="SMART" id="SM00219">
    <property type="entry name" value="TyrKc"/>
    <property type="match status" value="1"/>
</dbReference>
<dbReference type="PROSITE" id="PS50835">
    <property type="entry name" value="IG_LIKE"/>
    <property type="match status" value="3"/>
</dbReference>
<evidence type="ECO:0000256" key="25">
    <source>
        <dbReference type="SAM" id="SignalP"/>
    </source>
</evidence>
<dbReference type="SUPFAM" id="SSF48726">
    <property type="entry name" value="Immunoglobulin"/>
    <property type="match status" value="3"/>
</dbReference>
<dbReference type="Gene3D" id="1.10.510.10">
    <property type="entry name" value="Transferase(Phosphotransferase) domain 1"/>
    <property type="match status" value="1"/>
</dbReference>
<organism evidence="28 29">
    <name type="scientific">Patella caerulea</name>
    <name type="common">Rayed Mediterranean limpet</name>
    <dbReference type="NCBI Taxonomy" id="87958"/>
    <lineage>
        <taxon>Eukaryota</taxon>
        <taxon>Metazoa</taxon>
        <taxon>Spiralia</taxon>
        <taxon>Lophotrochozoa</taxon>
        <taxon>Mollusca</taxon>
        <taxon>Gastropoda</taxon>
        <taxon>Patellogastropoda</taxon>
        <taxon>Patelloidea</taxon>
        <taxon>Patellidae</taxon>
        <taxon>Patella</taxon>
    </lineage>
</organism>
<protein>
    <recommendedName>
        <fullName evidence="18">Fibroblast growth factor receptor</fullName>
        <ecNumber evidence="18">2.7.10.1</ecNumber>
    </recommendedName>
</protein>
<dbReference type="Pfam" id="PF07714">
    <property type="entry name" value="PK_Tyr_Ser-Thr"/>
    <property type="match status" value="1"/>
</dbReference>
<dbReference type="FunFam" id="3.30.200.20:FF:000814">
    <property type="entry name" value="Fibroblast growth factor receptor 2"/>
    <property type="match status" value="1"/>
</dbReference>
<reference evidence="28 29" key="1">
    <citation type="submission" date="2024-01" db="EMBL/GenBank/DDBJ databases">
        <title>The genome of the rayed Mediterranean limpet Patella caerulea (Linnaeus, 1758).</title>
        <authorList>
            <person name="Anh-Thu Weber A."/>
            <person name="Halstead-Nussloch G."/>
        </authorList>
    </citation>
    <scope>NUCLEOTIDE SEQUENCE [LARGE SCALE GENOMIC DNA]</scope>
    <source>
        <strain evidence="28">AATW-2023a</strain>
        <tissue evidence="28">Whole specimen</tissue>
    </source>
</reference>
<feature type="domain" description="Ig-like" evidence="27">
    <location>
        <begin position="30"/>
        <end position="116"/>
    </location>
</feature>
<evidence type="ECO:0000259" key="27">
    <source>
        <dbReference type="PROSITE" id="PS50835"/>
    </source>
</evidence>
<keyword evidence="8 18" id="KW-0418">Kinase</keyword>
<dbReference type="InterPro" id="IPR000719">
    <property type="entry name" value="Prot_kinase_dom"/>
</dbReference>
<feature type="domain" description="Protein kinase" evidence="26">
    <location>
        <begin position="461"/>
        <end position="758"/>
    </location>
</feature>
<feature type="active site" description="Proton acceptor" evidence="19">
    <location>
        <position position="613"/>
    </location>
</feature>
<evidence type="ECO:0000256" key="19">
    <source>
        <dbReference type="PIRSR" id="PIRSR000628-1"/>
    </source>
</evidence>
<dbReference type="PRINTS" id="PR00109">
    <property type="entry name" value="TYRKINASE"/>
</dbReference>
<dbReference type="FunFam" id="1.10.510.10:FF:000007">
    <property type="entry name" value="Fibroblast growth factor receptor"/>
    <property type="match status" value="1"/>
</dbReference>
<sequence length="799" mass="91005">MATNFRIIFIVVLCFLGVTLADRDDKDGKPTLKHFPEEDIKVGIGEDVKFRCRVQGSPKPFLSWYHENELISNHDKRFKIRRYSISIASVTEEDSGIYSCHAENGFGELWVNFTLTVHNYTDPGNDWEMYDYDVDISGTGPPRWTSRRGKLKSVSRPVNSYYDFKCSANGDPKPNITWYKDGQPFRKSALGKFEIRGWKLTIQELLPDDNGDYTCVVQNTYGSINWTFTLEVIQRLPHSPIIEGPKNQTVVVGETVEMHCKIILSDLHPHLQWLKHYMVNKSYLSEDGDPYITVLQRSNLNTTNPERLVIHNVTKEDAGWYTCVATNTVGMIYASAWLTVKDKELIPVPEPQLPVKKASSDRTVMIVIIGVAVAAIISVALIVSLIMWNHRKKRMIQQKPIKRVIVMRPNDLYYSKGDPSVMQPLVRIEKQSRQRLSSDVTEVSEYDIPLDSDWEFPRERLVLGDRLGEGAFGLVIKAKAMGIANNPGQTTVAVKMLKDDATDREMTDLMQEMEVMKVMGSHKNIINLLGCCTQRGPLFVIVEYAPHGNLRDFLKLRRPANSTLPPTPGYEKPVIDFNAVSIKPLTPKDLISFSYQIARGMDYLDSKHCIHRDLAARNILVSEDYVLKIADFGLTRNVKHMDYYRKTTDGRLPVKWMAPEALFDKRYTSKSDVWSFGVLLWEIFTLGGNPYPSVPVEGLFELLRKGHRMKKPPYATGEIYSIMLKCWNDSPNYRPSFNKLVESLDNILSLSLNDQPYLDLEQISVPMSVSDSQYSSMSHSGSESSSSESLNMYNPINDF</sequence>
<name>A0AAN8PGT3_PATCE</name>
<keyword evidence="3 18" id="KW-0808">Transferase</keyword>
<evidence type="ECO:0000256" key="6">
    <source>
        <dbReference type="ARBA" id="ARBA00022737"/>
    </source>
</evidence>
<keyword evidence="10 24" id="KW-1133">Transmembrane helix</keyword>
<feature type="chain" id="PRO_5042904507" description="Fibroblast growth factor receptor" evidence="25">
    <location>
        <begin position="22"/>
        <end position="799"/>
    </location>
</feature>
<evidence type="ECO:0000313" key="28">
    <source>
        <dbReference type="EMBL" id="KAK6174763.1"/>
    </source>
</evidence>
<feature type="binding site" evidence="20">
    <location>
        <begin position="467"/>
        <end position="473"/>
    </location>
    <ligand>
        <name>ATP</name>
        <dbReference type="ChEBI" id="CHEBI:30616"/>
    </ligand>
</feature>
<feature type="binding site" evidence="20">
    <location>
        <position position="631"/>
    </location>
    <ligand>
        <name>ATP</name>
        <dbReference type="ChEBI" id="CHEBI:30616"/>
    </ligand>
</feature>
<dbReference type="Pfam" id="PF07679">
    <property type="entry name" value="I-set"/>
    <property type="match status" value="2"/>
</dbReference>
<dbReference type="PANTHER" id="PTHR24416:SF550">
    <property type="entry name" value="FIBROBLAST GROWTH FACTOR RECEPTOR HOMOLOG 1-RELATED"/>
    <property type="match status" value="1"/>
</dbReference>
<dbReference type="PIRSF" id="PIRSF000628">
    <property type="entry name" value="FGFR"/>
    <property type="match status" value="1"/>
</dbReference>
<evidence type="ECO:0000256" key="11">
    <source>
        <dbReference type="ARBA" id="ARBA00023136"/>
    </source>
</evidence>
<evidence type="ECO:0000256" key="10">
    <source>
        <dbReference type="ARBA" id="ARBA00022989"/>
    </source>
</evidence>
<dbReference type="PROSITE" id="PS50011">
    <property type="entry name" value="PROTEIN_KINASE_DOM"/>
    <property type="match status" value="1"/>
</dbReference>
<feature type="binding site" evidence="20">
    <location>
        <begin position="543"/>
        <end position="545"/>
    </location>
    <ligand>
        <name>ATP</name>
        <dbReference type="ChEBI" id="CHEBI:30616"/>
    </ligand>
</feature>
<dbReference type="InterPro" id="IPR003599">
    <property type="entry name" value="Ig_sub"/>
</dbReference>
<accession>A0AAN8PGT3</accession>
<evidence type="ECO:0000313" key="29">
    <source>
        <dbReference type="Proteomes" id="UP001347796"/>
    </source>
</evidence>
<feature type="disulfide bond" evidence="21">
    <location>
        <begin position="52"/>
        <end position="100"/>
    </location>
</feature>
<evidence type="ECO:0000256" key="2">
    <source>
        <dbReference type="ARBA" id="ARBA00022553"/>
    </source>
</evidence>
<feature type="compositionally biased region" description="Polar residues" evidence="23">
    <location>
        <begin position="790"/>
        <end position="799"/>
    </location>
</feature>
<dbReference type="InterPro" id="IPR017441">
    <property type="entry name" value="Protein_kinase_ATP_BS"/>
</dbReference>
<dbReference type="FunFam" id="2.60.40.10:FF:000020">
    <property type="entry name" value="Fibroblast growth factor receptor"/>
    <property type="match status" value="1"/>
</dbReference>
<evidence type="ECO:0000256" key="8">
    <source>
        <dbReference type="ARBA" id="ARBA00022777"/>
    </source>
</evidence>
<dbReference type="InterPro" id="IPR011009">
    <property type="entry name" value="Kinase-like_dom_sf"/>
</dbReference>
<evidence type="ECO:0000256" key="14">
    <source>
        <dbReference type="ARBA" id="ARBA00023170"/>
    </source>
</evidence>
<keyword evidence="29" id="KW-1185">Reference proteome</keyword>
<evidence type="ECO:0000256" key="16">
    <source>
        <dbReference type="ARBA" id="ARBA00023319"/>
    </source>
</evidence>
<dbReference type="PANTHER" id="PTHR24416">
    <property type="entry name" value="TYROSINE-PROTEIN KINASE RECEPTOR"/>
    <property type="match status" value="1"/>
</dbReference>
<feature type="domain" description="Ig-like" evidence="27">
    <location>
        <begin position="142"/>
        <end position="231"/>
    </location>
</feature>
<evidence type="ECO:0000259" key="26">
    <source>
        <dbReference type="PROSITE" id="PS50011"/>
    </source>
</evidence>
<keyword evidence="4 24" id="KW-0812">Transmembrane</keyword>
<evidence type="ECO:0000256" key="5">
    <source>
        <dbReference type="ARBA" id="ARBA00022729"/>
    </source>
</evidence>
<evidence type="ECO:0000256" key="18">
    <source>
        <dbReference type="PIRNR" id="PIRNR000628"/>
    </source>
</evidence>
<evidence type="ECO:0000256" key="13">
    <source>
        <dbReference type="ARBA" id="ARBA00023157"/>
    </source>
</evidence>
<dbReference type="Proteomes" id="UP001347796">
    <property type="component" value="Unassembled WGS sequence"/>
</dbReference>
<feature type="region of interest" description="Disordered" evidence="23">
    <location>
        <begin position="774"/>
        <end position="799"/>
    </location>
</feature>
<dbReference type="InterPro" id="IPR036179">
    <property type="entry name" value="Ig-like_dom_sf"/>
</dbReference>
<dbReference type="InterPro" id="IPR013098">
    <property type="entry name" value="Ig_I-set"/>
</dbReference>
<evidence type="ECO:0000256" key="23">
    <source>
        <dbReference type="SAM" id="MobiDB-lite"/>
    </source>
</evidence>
<feature type="disulfide bond" evidence="21">
    <location>
        <begin position="166"/>
        <end position="215"/>
    </location>
</feature>
<dbReference type="EMBL" id="JAZGQO010000011">
    <property type="protein sequence ID" value="KAK6174763.1"/>
    <property type="molecule type" value="Genomic_DNA"/>
</dbReference>
<dbReference type="InterPro" id="IPR050122">
    <property type="entry name" value="RTK"/>
</dbReference>
<keyword evidence="7 18" id="KW-0547">Nucleotide-binding</keyword>
<evidence type="ECO:0000256" key="20">
    <source>
        <dbReference type="PIRSR" id="PIRSR000628-2"/>
    </source>
</evidence>
<keyword evidence="2" id="KW-0597">Phosphoprotein</keyword>
<dbReference type="FunFam" id="2.60.40.10:FF:000016">
    <property type="entry name" value="Fibroblast growth factor receptor"/>
    <property type="match status" value="1"/>
</dbReference>
<keyword evidence="12 18" id="KW-0829">Tyrosine-protein kinase</keyword>
<keyword evidence="9 18" id="KW-0067">ATP-binding</keyword>
<feature type="domain" description="Ig-like" evidence="27">
    <location>
        <begin position="237"/>
        <end position="339"/>
    </location>
</feature>
<feature type="transmembrane region" description="Helical" evidence="24">
    <location>
        <begin position="364"/>
        <end position="388"/>
    </location>
</feature>
<evidence type="ECO:0000256" key="7">
    <source>
        <dbReference type="ARBA" id="ARBA00022741"/>
    </source>
</evidence>
<dbReference type="InterPro" id="IPR020635">
    <property type="entry name" value="Tyr_kinase_cat_dom"/>
</dbReference>
<evidence type="ECO:0000256" key="4">
    <source>
        <dbReference type="ARBA" id="ARBA00022692"/>
    </source>
</evidence>
<feature type="binding site" evidence="20">
    <location>
        <position position="549"/>
    </location>
    <ligand>
        <name>ATP</name>
        <dbReference type="ChEBI" id="CHEBI:30616"/>
    </ligand>
</feature>
<dbReference type="Gene3D" id="3.30.200.20">
    <property type="entry name" value="Phosphorylase Kinase, domain 1"/>
    <property type="match status" value="1"/>
</dbReference>
<dbReference type="PROSITE" id="PS00109">
    <property type="entry name" value="PROTEIN_KINASE_TYR"/>
    <property type="match status" value="1"/>
</dbReference>
<evidence type="ECO:0000256" key="9">
    <source>
        <dbReference type="ARBA" id="ARBA00022840"/>
    </source>
</evidence>
<evidence type="ECO:0000256" key="17">
    <source>
        <dbReference type="ARBA" id="ARBA00051243"/>
    </source>
</evidence>
<dbReference type="InterPro" id="IPR013783">
    <property type="entry name" value="Ig-like_fold"/>
</dbReference>
<keyword evidence="5 25" id="KW-0732">Signal</keyword>
<comment type="similarity">
    <text evidence="18">Belongs to the protein kinase superfamily. Tyr protein kinase family. Fibroblast growth factor receptor subfamily.</text>
</comment>
<feature type="signal peptide" evidence="25">
    <location>
        <begin position="1"/>
        <end position="21"/>
    </location>
</feature>
<dbReference type="InterPro" id="IPR016248">
    <property type="entry name" value="FGF_rcpt_fam"/>
</dbReference>
<dbReference type="GO" id="GO:0005524">
    <property type="term" value="F:ATP binding"/>
    <property type="evidence" value="ECO:0007669"/>
    <property type="project" value="UniProtKB-UniRule"/>
</dbReference>
<evidence type="ECO:0000256" key="15">
    <source>
        <dbReference type="ARBA" id="ARBA00023180"/>
    </source>
</evidence>
<dbReference type="GO" id="GO:0008284">
    <property type="term" value="P:positive regulation of cell population proliferation"/>
    <property type="evidence" value="ECO:0007669"/>
    <property type="project" value="InterPro"/>
</dbReference>
<dbReference type="InterPro" id="IPR003598">
    <property type="entry name" value="Ig_sub2"/>
</dbReference>
<keyword evidence="13 21" id="KW-1015">Disulfide bond</keyword>
<evidence type="ECO:0000256" key="22">
    <source>
        <dbReference type="PROSITE-ProRule" id="PRU10141"/>
    </source>
</evidence>
<feature type="disulfide bond" evidence="21">
    <location>
        <begin position="260"/>
        <end position="323"/>
    </location>
</feature>
<dbReference type="EC" id="2.7.10.1" evidence="18"/>
<dbReference type="GO" id="GO:0043235">
    <property type="term" value="C:receptor complex"/>
    <property type="evidence" value="ECO:0007669"/>
    <property type="project" value="TreeGrafter"/>
</dbReference>
<keyword evidence="16" id="KW-0393">Immunoglobulin domain</keyword>
<dbReference type="FunFam" id="2.60.40.10:FF:000032">
    <property type="entry name" value="palladin isoform X1"/>
    <property type="match status" value="1"/>
</dbReference>
<feature type="compositionally biased region" description="Low complexity" evidence="23">
    <location>
        <begin position="774"/>
        <end position="789"/>
    </location>
</feature>
<evidence type="ECO:0000256" key="21">
    <source>
        <dbReference type="PIRSR" id="PIRSR000628-3"/>
    </source>
</evidence>
<comment type="catalytic activity">
    <reaction evidence="17 18">
        <text>L-tyrosyl-[protein] + ATP = O-phospho-L-tyrosyl-[protein] + ADP + H(+)</text>
        <dbReference type="Rhea" id="RHEA:10596"/>
        <dbReference type="Rhea" id="RHEA-COMP:10136"/>
        <dbReference type="Rhea" id="RHEA-COMP:20101"/>
        <dbReference type="ChEBI" id="CHEBI:15378"/>
        <dbReference type="ChEBI" id="CHEBI:30616"/>
        <dbReference type="ChEBI" id="CHEBI:46858"/>
        <dbReference type="ChEBI" id="CHEBI:61978"/>
        <dbReference type="ChEBI" id="CHEBI:456216"/>
        <dbReference type="EC" id="2.7.10.1"/>
    </reaction>
</comment>
<feature type="binding site" evidence="20">
    <location>
        <position position="617"/>
    </location>
    <ligand>
        <name>ATP</name>
        <dbReference type="ChEBI" id="CHEBI:30616"/>
    </ligand>
</feature>
<proteinExistence type="inferred from homology"/>
<dbReference type="Pfam" id="PF13927">
    <property type="entry name" value="Ig_3"/>
    <property type="match status" value="1"/>
</dbReference>
<gene>
    <name evidence="28" type="ORF">SNE40_017979</name>
</gene>
<dbReference type="InterPro" id="IPR001245">
    <property type="entry name" value="Ser-Thr/Tyr_kinase_cat_dom"/>
</dbReference>
<evidence type="ECO:0000256" key="24">
    <source>
        <dbReference type="SAM" id="Phobius"/>
    </source>
</evidence>
<dbReference type="AlphaFoldDB" id="A0AAN8PGT3"/>
<keyword evidence="14 18" id="KW-0675">Receptor</keyword>
<keyword evidence="15" id="KW-0325">Glycoprotein</keyword>
<comment type="subcellular location">
    <subcellularLocation>
        <location evidence="1">Membrane</location>
        <topology evidence="1">Single-pass membrane protein</topology>
    </subcellularLocation>
</comment>
<dbReference type="GO" id="GO:0005007">
    <property type="term" value="F:fibroblast growth factor receptor activity"/>
    <property type="evidence" value="ECO:0007669"/>
    <property type="project" value="InterPro"/>
</dbReference>
<keyword evidence="11 18" id="KW-0472">Membrane</keyword>
<dbReference type="InterPro" id="IPR007110">
    <property type="entry name" value="Ig-like_dom"/>
</dbReference>
<dbReference type="InterPro" id="IPR008266">
    <property type="entry name" value="Tyr_kinase_AS"/>
</dbReference>
<dbReference type="Gene3D" id="2.60.40.10">
    <property type="entry name" value="Immunoglobulins"/>
    <property type="match status" value="3"/>
</dbReference>
<dbReference type="SUPFAM" id="SSF56112">
    <property type="entry name" value="Protein kinase-like (PK-like)"/>
    <property type="match status" value="1"/>
</dbReference>
<evidence type="ECO:0000256" key="3">
    <source>
        <dbReference type="ARBA" id="ARBA00022679"/>
    </source>
</evidence>
<dbReference type="SMART" id="SM00408">
    <property type="entry name" value="IGc2"/>
    <property type="match status" value="3"/>
</dbReference>
<evidence type="ECO:0000256" key="12">
    <source>
        <dbReference type="ARBA" id="ARBA00023137"/>
    </source>
</evidence>
<feature type="binding site" evidence="20 22">
    <location>
        <position position="495"/>
    </location>
    <ligand>
        <name>ATP</name>
        <dbReference type="ChEBI" id="CHEBI:30616"/>
    </ligand>
</feature>
<evidence type="ECO:0000256" key="1">
    <source>
        <dbReference type="ARBA" id="ARBA00004167"/>
    </source>
</evidence>
<keyword evidence="6" id="KW-0677">Repeat</keyword>
<comment type="caution">
    <text evidence="28">The sequence shown here is derived from an EMBL/GenBank/DDBJ whole genome shotgun (WGS) entry which is preliminary data.</text>
</comment>